<keyword evidence="5" id="KW-1185">Reference proteome</keyword>
<dbReference type="PANTHER" id="PTHR39962">
    <property type="entry name" value="BLL4848 PROTEIN"/>
    <property type="match status" value="1"/>
</dbReference>
<feature type="domain" description="LpxI C-terminal" evidence="1">
    <location>
        <begin position="141"/>
        <end position="271"/>
    </location>
</feature>
<protein>
    <recommendedName>
        <fullName evidence="6">UDP-2,3-diacylglucosamine pyrophosphatase LpxI</fullName>
    </recommendedName>
</protein>
<dbReference type="Gene3D" id="3.40.140.80">
    <property type="match status" value="1"/>
</dbReference>
<proteinExistence type="predicted"/>
<dbReference type="OrthoDB" id="9789836at2"/>
<dbReference type="InterPro" id="IPR043167">
    <property type="entry name" value="LpxI_C_sf"/>
</dbReference>
<evidence type="ECO:0000313" key="4">
    <source>
        <dbReference type="EMBL" id="GAO98006.1"/>
    </source>
</evidence>
<evidence type="ECO:0000259" key="1">
    <source>
        <dbReference type="Pfam" id="PF06230"/>
    </source>
</evidence>
<accession>A0A0K8MCS5</accession>
<evidence type="ECO:0000259" key="2">
    <source>
        <dbReference type="Pfam" id="PF17930"/>
    </source>
</evidence>
<dbReference type="Proteomes" id="UP000036771">
    <property type="component" value="Unassembled WGS sequence"/>
</dbReference>
<name>A0A0K8MCS5_9PROT</name>
<dbReference type="EMBL" id="BBVC01000022">
    <property type="protein sequence ID" value="GAO97988.1"/>
    <property type="molecule type" value="Genomic_DNA"/>
</dbReference>
<dbReference type="Gene3D" id="3.40.50.20">
    <property type="match status" value="1"/>
</dbReference>
<evidence type="ECO:0000313" key="5">
    <source>
        <dbReference type="Proteomes" id="UP000036771"/>
    </source>
</evidence>
<dbReference type="EMBL" id="BBVC01000022">
    <property type="protein sequence ID" value="GAO98006.1"/>
    <property type="molecule type" value="Genomic_DNA"/>
</dbReference>
<dbReference type="STRING" id="1629334.Cva_00631"/>
<evidence type="ECO:0008006" key="6">
    <source>
        <dbReference type="Google" id="ProtNLM"/>
    </source>
</evidence>
<dbReference type="AlphaFoldDB" id="A0A0K8MCS5"/>
<sequence length="278" mass="30333">MKASESPKLGIIAGSGDLPREIIKVCQAERRPFLVLAYAGQTDPETYLQHPHIMGRLGKVGEAIQGLKEAQVKELVLAGRFHRPSWTELKPDALCAKWLAQSAKNIFGDDSLLKIIIQNLETEGFRVVGAEEIIGEKLLVPEGVLGRFHPDEQATRDIDYGLKIIRALGKCDIGQAVVVQQGLVLGVEAIEGTDQLLVRCRLLKREGTGGVLIKILKPFQETRADRPTIGPQTIIHALEAGLRGIAVEAGGVIVHQLPKIVEIADKNDFFLIGLKIKS</sequence>
<feature type="domain" description="LpxI N-terminal" evidence="2">
    <location>
        <begin position="8"/>
        <end position="135"/>
    </location>
</feature>
<dbReference type="InterPro" id="IPR010415">
    <property type="entry name" value="LpxI_C"/>
</dbReference>
<organism evidence="3 5">
    <name type="scientific">Caedimonas varicaedens</name>
    <dbReference type="NCBI Taxonomy" id="1629334"/>
    <lineage>
        <taxon>Bacteria</taxon>
        <taxon>Pseudomonadati</taxon>
        <taxon>Pseudomonadota</taxon>
        <taxon>Alphaproteobacteria</taxon>
        <taxon>Holosporales</taxon>
        <taxon>Caedimonadaceae</taxon>
        <taxon>Caedimonas</taxon>
    </lineage>
</organism>
<gene>
    <name evidence="3" type="ORF">Cva_00631</name>
    <name evidence="4" type="ORF">Cva_00649</name>
</gene>
<reference evidence="3 5" key="1">
    <citation type="submission" date="2015-03" db="EMBL/GenBank/DDBJ databases">
        <title>Caedibacter varicaedens, whole genome shotgun sequence.</title>
        <authorList>
            <person name="Suzuki H."/>
            <person name="Dapper A.L."/>
            <person name="Gibson A.K."/>
            <person name="Jackson C."/>
            <person name="Lee H."/>
            <person name="Pejaver V.R."/>
            <person name="Doak T."/>
            <person name="Lynch M."/>
        </authorList>
    </citation>
    <scope>NUCLEOTIDE SEQUENCE [LARGE SCALE GENOMIC DNA]</scope>
</reference>
<comment type="caution">
    <text evidence="3">The sequence shown here is derived from an EMBL/GenBank/DDBJ whole genome shotgun (WGS) entry which is preliminary data.</text>
</comment>
<evidence type="ECO:0000313" key="3">
    <source>
        <dbReference type="EMBL" id="GAO97988.1"/>
    </source>
</evidence>
<dbReference type="InterPro" id="IPR053174">
    <property type="entry name" value="LpxI"/>
</dbReference>
<dbReference type="Pfam" id="PF17930">
    <property type="entry name" value="LpxI_N"/>
    <property type="match status" value="1"/>
</dbReference>
<dbReference type="Pfam" id="PF06230">
    <property type="entry name" value="LpxI_C"/>
    <property type="match status" value="1"/>
</dbReference>
<dbReference type="PANTHER" id="PTHR39962:SF1">
    <property type="entry name" value="LPXI FAMILY PROTEIN"/>
    <property type="match status" value="1"/>
</dbReference>
<dbReference type="InterPro" id="IPR041255">
    <property type="entry name" value="LpxI_N"/>
</dbReference>